<accession>A0A1E5IND4</accession>
<evidence type="ECO:0000256" key="1">
    <source>
        <dbReference type="SAM" id="Coils"/>
    </source>
</evidence>
<dbReference type="EMBL" id="MCBT01000048">
    <property type="protein sequence ID" value="OEG72041.1"/>
    <property type="molecule type" value="Genomic_DNA"/>
</dbReference>
<dbReference type="InterPro" id="IPR038440">
    <property type="entry name" value="FimV_C_sf"/>
</dbReference>
<dbReference type="STRING" id="23.BEL05_03320"/>
<feature type="coiled-coil region" evidence="1">
    <location>
        <begin position="161"/>
        <end position="237"/>
    </location>
</feature>
<feature type="compositionally biased region" description="Acidic residues" evidence="2">
    <location>
        <begin position="468"/>
        <end position="481"/>
    </location>
</feature>
<organism evidence="4 5">
    <name type="scientific">Shewanella colwelliana</name>
    <name type="common">Alteromonas colwelliana</name>
    <dbReference type="NCBI Taxonomy" id="23"/>
    <lineage>
        <taxon>Bacteria</taxon>
        <taxon>Pseudomonadati</taxon>
        <taxon>Pseudomonadota</taxon>
        <taxon>Gammaproteobacteria</taxon>
        <taxon>Alteromonadales</taxon>
        <taxon>Shewanellaceae</taxon>
        <taxon>Shewanella</taxon>
    </lineage>
</organism>
<feature type="compositionally biased region" description="Acidic residues" evidence="2">
    <location>
        <begin position="641"/>
        <end position="656"/>
    </location>
</feature>
<dbReference type="InterPro" id="IPR020011">
    <property type="entry name" value="FimV_C"/>
</dbReference>
<protein>
    <recommendedName>
        <fullName evidence="6">Pilus assembly protein FimV</fullName>
    </recommendedName>
</protein>
<keyword evidence="3" id="KW-0812">Transmembrane</keyword>
<keyword evidence="3" id="KW-1133">Transmembrane helix</keyword>
<keyword evidence="3" id="KW-0472">Membrane</keyword>
<dbReference type="InterPro" id="IPR020012">
    <property type="entry name" value="LysM_FimV"/>
</dbReference>
<evidence type="ECO:0000256" key="3">
    <source>
        <dbReference type="SAM" id="Phobius"/>
    </source>
</evidence>
<feature type="region of interest" description="Disordered" evidence="2">
    <location>
        <begin position="296"/>
        <end position="322"/>
    </location>
</feature>
<name>A0A1E5IND4_SHECO</name>
<gene>
    <name evidence="4" type="ORF">BEL05_03320</name>
</gene>
<keyword evidence="1" id="KW-0175">Coiled coil</keyword>
<feature type="compositionally biased region" description="Acidic residues" evidence="2">
    <location>
        <begin position="525"/>
        <end position="554"/>
    </location>
</feature>
<proteinExistence type="predicted"/>
<feature type="compositionally biased region" description="Acidic residues" evidence="2">
    <location>
        <begin position="716"/>
        <end position="725"/>
    </location>
</feature>
<feature type="transmembrane region" description="Helical" evidence="3">
    <location>
        <begin position="267"/>
        <end position="288"/>
    </location>
</feature>
<reference evidence="4 5" key="1">
    <citation type="submission" date="2016-07" db="EMBL/GenBank/DDBJ databases">
        <title>Whole-genome of two Shewanella species isolated from a digestive organ of sea cucumber Apostichopus japonicus Selenka 1867.</title>
        <authorList>
            <person name="Hong H.-H."/>
            <person name="Choi H."/>
            <person name="Cheon S."/>
            <person name="Oh J.-S."/>
            <person name="Lee H.-G."/>
            <person name="Park C."/>
        </authorList>
    </citation>
    <scope>NUCLEOTIDE SEQUENCE [LARGE SCALE GENOMIC DNA]</scope>
    <source>
        <strain evidence="4 5">CSB03KR</strain>
    </source>
</reference>
<dbReference type="AlphaFoldDB" id="A0A1E5IND4"/>
<evidence type="ECO:0000313" key="4">
    <source>
        <dbReference type="EMBL" id="OEG72041.1"/>
    </source>
</evidence>
<feature type="compositionally biased region" description="Acidic residues" evidence="2">
    <location>
        <begin position="494"/>
        <end position="510"/>
    </location>
</feature>
<evidence type="ECO:0008006" key="6">
    <source>
        <dbReference type="Google" id="ProtNLM"/>
    </source>
</evidence>
<comment type="caution">
    <text evidence="4">The sequence shown here is derived from an EMBL/GenBank/DDBJ whole genome shotgun (WGS) entry which is preliminary data.</text>
</comment>
<dbReference type="NCBIfam" id="TIGR03505">
    <property type="entry name" value="FimV_core"/>
    <property type="match status" value="1"/>
</dbReference>
<evidence type="ECO:0000313" key="5">
    <source>
        <dbReference type="Proteomes" id="UP000095230"/>
    </source>
</evidence>
<feature type="region of interest" description="Disordered" evidence="2">
    <location>
        <begin position="394"/>
        <end position="725"/>
    </location>
</feature>
<feature type="compositionally biased region" description="Acidic residues" evidence="2">
    <location>
        <begin position="671"/>
        <end position="699"/>
    </location>
</feature>
<dbReference type="OrthoDB" id="5298707at2"/>
<evidence type="ECO:0000256" key="2">
    <source>
        <dbReference type="SAM" id="MobiDB-lite"/>
    </source>
</evidence>
<dbReference type="NCBIfam" id="TIGR03504">
    <property type="entry name" value="FimV_Cterm"/>
    <property type="match status" value="1"/>
</dbReference>
<sequence>MNFRTSHLVGIIASALVILTSTTGLLSAAEPLKITGPDGESRQVLRQYGPTTAADTFWSIAQKTRPDASVSIYQVMAAIYDANPHAFSSDNYNSLERGMILLIPAKEVMQAIPNSLAKQQAQQSDKGWKQTAKSPVAKADNAKPVPVPEAVVNTPALPTVSVQVQQQVEELTAKLEAEQAKSLSLTDELARAQDKLDLNNNDANQLQGRIDELTAKVAELEEALLIQKEQKAVLTSEFEALRQEKTMAQEVVEPPSDDWRTMMSNPLYLAVAAAIPAFLLLMGIWFALRRRSDKQANQAGETEKPVAEPASISEASEQPVDEASAMAVHLDTEDESDSLDSLMSVDASQLAPEADLTDDSDQLDMAQDMVIEADEPAEDVADEEGQSLDDLWAEAMGEQEEDELNANQEDDLDSLLADLDTPAEAVDSSAEQEDDLDSLLADLDTPAEKPSTAAESEDDLDSLLADFDSQDTPEATDDTDLDALLNDLDRPQDSSEETAVESEAQEEDLDALLAEFDLPKMSEAAADEQTDEDLSESIAAELDDQSETSDEQADLDSLLAEFESTEIPASDDKSALSSDTDNEDLSEQIAAELDAQPSVSDSDAVEDLDQLLAEFETPTESESHPPEADSEDISELIAAELDAEIEADAVSDDDLDSLLADLEQPATEPATEADDTSEVVEADVSEISSDEAASDDELDTLLADLDKVDTPQSSEAESDAPLEADDVVEVDLAGSSDDVALDALLADLESADGGADKSARDSGFFNDLKGSKRADENVLEWDSAAMGDLALDTDTKAVSHADADDADDELSLNIEDDDNLTVDQALAALDAQELKKQPARAVNEHDLTAFQQDNGFIDIDRLLNDADEDVADVDQYKELDVDMGELDDLMGSASMVDVDDEENSVNAKLDLARAYIEIDDVDSAKALLKEVELDGNDRQQEEAQGLLKEL</sequence>
<dbReference type="Proteomes" id="UP000095230">
    <property type="component" value="Unassembled WGS sequence"/>
</dbReference>
<feature type="compositionally biased region" description="Acidic residues" evidence="2">
    <location>
        <begin position="397"/>
        <end position="413"/>
    </location>
</feature>
<dbReference type="RefSeq" id="WP_069672009.1">
    <property type="nucleotide sequence ID" value="NZ_MCBT01000048.1"/>
</dbReference>
<dbReference type="Gene3D" id="1.20.58.2200">
    <property type="match status" value="1"/>
</dbReference>